<dbReference type="AlphaFoldDB" id="A0A8J2HJQ5"/>
<feature type="coiled-coil region" evidence="1">
    <location>
        <begin position="77"/>
        <end position="143"/>
    </location>
</feature>
<name>A0A8J2HJQ5_COTCN</name>
<feature type="transmembrane region" description="Helical" evidence="3">
    <location>
        <begin position="34"/>
        <end position="56"/>
    </location>
</feature>
<sequence>MYSQRQYYFSRLARSHPILKFINVYDRQSFIREYILDNIFICVFAYIFFYVTLWYANRVMKRIEKSNQEMLTTVEKNRNKLADVVALKNKRQEYEEVVMKAKGAQRITARHLENEIKKINYELMMTTDKLEALERILQKVNVQNMACVDEFQRTTGGKSRNKVLEFTQQEGECTEGSNFVTDSLENVKIMEPSFPPTTPPPRKYGIFVPRPIKGRSSPPRIGFNS</sequence>
<dbReference type="EMBL" id="CAJNRD030001122">
    <property type="protein sequence ID" value="CAG5101072.1"/>
    <property type="molecule type" value="Genomic_DNA"/>
</dbReference>
<feature type="region of interest" description="Disordered" evidence="2">
    <location>
        <begin position="192"/>
        <end position="225"/>
    </location>
</feature>
<dbReference type="Proteomes" id="UP000786811">
    <property type="component" value="Unassembled WGS sequence"/>
</dbReference>
<keyword evidence="3" id="KW-0812">Transmembrane</keyword>
<reference evidence="4" key="1">
    <citation type="submission" date="2021-04" db="EMBL/GenBank/DDBJ databases">
        <authorList>
            <person name="Chebbi M.A.C M."/>
        </authorList>
    </citation>
    <scope>NUCLEOTIDE SEQUENCE</scope>
</reference>
<organism evidence="4 5">
    <name type="scientific">Cotesia congregata</name>
    <name type="common">Parasitoid wasp</name>
    <name type="synonym">Apanteles congregatus</name>
    <dbReference type="NCBI Taxonomy" id="51543"/>
    <lineage>
        <taxon>Eukaryota</taxon>
        <taxon>Metazoa</taxon>
        <taxon>Ecdysozoa</taxon>
        <taxon>Arthropoda</taxon>
        <taxon>Hexapoda</taxon>
        <taxon>Insecta</taxon>
        <taxon>Pterygota</taxon>
        <taxon>Neoptera</taxon>
        <taxon>Endopterygota</taxon>
        <taxon>Hymenoptera</taxon>
        <taxon>Apocrita</taxon>
        <taxon>Ichneumonoidea</taxon>
        <taxon>Braconidae</taxon>
        <taxon>Microgastrinae</taxon>
        <taxon>Cotesia</taxon>
    </lineage>
</organism>
<comment type="caution">
    <text evidence="4">The sequence shown here is derived from an EMBL/GenBank/DDBJ whole genome shotgun (WGS) entry which is preliminary data.</text>
</comment>
<evidence type="ECO:0000256" key="3">
    <source>
        <dbReference type="SAM" id="Phobius"/>
    </source>
</evidence>
<evidence type="ECO:0000313" key="4">
    <source>
        <dbReference type="EMBL" id="CAG5101072.1"/>
    </source>
</evidence>
<evidence type="ECO:0000256" key="2">
    <source>
        <dbReference type="SAM" id="MobiDB-lite"/>
    </source>
</evidence>
<keyword evidence="3" id="KW-1133">Transmembrane helix</keyword>
<keyword evidence="3" id="KW-0472">Membrane</keyword>
<protein>
    <submittedName>
        <fullName evidence="4">Uncharacterized protein</fullName>
    </submittedName>
</protein>
<accession>A0A8J2HJQ5</accession>
<evidence type="ECO:0000256" key="1">
    <source>
        <dbReference type="SAM" id="Coils"/>
    </source>
</evidence>
<evidence type="ECO:0000313" key="5">
    <source>
        <dbReference type="Proteomes" id="UP000786811"/>
    </source>
</evidence>
<keyword evidence="5" id="KW-1185">Reference proteome</keyword>
<dbReference type="OrthoDB" id="7695887at2759"/>
<gene>
    <name evidence="4" type="ORF">HICCMSTLAB_LOCUS10145</name>
</gene>
<feature type="compositionally biased region" description="Pro residues" evidence="2">
    <location>
        <begin position="193"/>
        <end position="202"/>
    </location>
</feature>
<keyword evidence="1" id="KW-0175">Coiled coil</keyword>
<proteinExistence type="predicted"/>